<protein>
    <submittedName>
        <fullName evidence="2">Uncharacterized protein</fullName>
    </submittedName>
</protein>
<name>A0A2N5S9J6_9BASI</name>
<dbReference type="STRING" id="200324.A0A2N5S9J6"/>
<feature type="compositionally biased region" description="Acidic residues" evidence="1">
    <location>
        <begin position="1089"/>
        <end position="1099"/>
    </location>
</feature>
<sequence>MIDVAKHRRRPAHIQNAESAPTKQALSPTVISQEQSAIEERLLAEQQDAAHEAMVWSTVDGLYDRDEVPLEPRLVRSLVDELNDLDPITRGPDDADPAICAVDQDQWLGLLDDELACLQEGNEVQPLPNVETRPQVNKNPHMEDPWYPFKNKMELVGSLIMGHTHSLLSQSLYSKIRAILSLCDVNLPAWATIQASRARIRKLLNSSINYSQSPFGTPTFLLSPQALIAQDVANPLISKNLDFYPELTKDGAVYKFSQSHKWLKYLQPAHRPQMCEVNGKHFFIFEPVQLISSLVVIPLFFFVCQSKLSARALAIDERFLIEEGDTVKLAIPQDISFDDPILSSVDVMEFDRIYSEIVLANGVPLMVACGHRLVETNGSPDEERLKVVPNPWRLKANGKIMRHVPITLYADDTSGNVSKQFNKHISFYFTLSGLPPRLSNQEFNCHFLSSSNVASVLELSEQIVDQLNLIAEEGFIAYDHVTSQVVLVNSVVLCFLADSPMHAEVTNTPIPGQANHPCRMCTLSVEYKHMMKSVAYIQQVLQVDDTGHERLNAPRQWHKTLNDTHALYDIATTQNITLFRDQSTLLGVKDTINTRFVAESRSNPALKLKMEGFDLNCPGRLYNPFLQLEGFDGVLDTPVEVLHVVLLGIVKYLARDDIGKLKDKEKAILIGRLDSLNTLSLNIESLKGDYLIKHIKSLVGRHFKIILQAAPFFLFDLLSPTRQVIWRALCSLCSFVFQTRITDMPSYIKQLKTHIDCFLLHLIKSNAQWINKPKIHMLIHLPKSILRFGPASLFSTEKFELYNGVLRQASIHSNRLSPGRDLAVTFDNYSSLKFLVLGGVILDQETGATSAASSAVQDVFTHNPLLQRAMGYNNTSAKTNISYPYGLKTKVAKEDKFPPPQQLTDRLGNVRIAQVAQLMLSKHDLLKRGVHLVFKRDSDNLVGLVESMWAMTDTAWSNRQDYYVSIQGFETADVDDHYKMRSIVRTCHRALVHSKYIIGVINVQHNCHRFQCPVVKSAAAQMEREITSIAVPEVRHKEDNHFIINSASLSNPELHRLVAALPHKLVSPLDWMDCVRGGYTVWVKTPDPPEGEGAVEEGTLEERGVQEGVGEDMVEDSA</sequence>
<dbReference type="AlphaFoldDB" id="A0A2N5S9J6"/>
<feature type="compositionally biased region" description="Acidic residues" evidence="1">
    <location>
        <begin position="1109"/>
        <end position="1118"/>
    </location>
</feature>
<feature type="compositionally biased region" description="Polar residues" evidence="1">
    <location>
        <begin position="16"/>
        <end position="27"/>
    </location>
</feature>
<feature type="compositionally biased region" description="Basic residues" evidence="1">
    <location>
        <begin position="1"/>
        <end position="12"/>
    </location>
</feature>
<dbReference type="EMBL" id="PGCJ01001083">
    <property type="protein sequence ID" value="PLW09906.1"/>
    <property type="molecule type" value="Genomic_DNA"/>
</dbReference>
<dbReference type="Proteomes" id="UP000235388">
    <property type="component" value="Unassembled WGS sequence"/>
</dbReference>
<evidence type="ECO:0000313" key="3">
    <source>
        <dbReference type="Proteomes" id="UP000235388"/>
    </source>
</evidence>
<reference evidence="2 3" key="1">
    <citation type="submission" date="2017-11" db="EMBL/GenBank/DDBJ databases">
        <title>De novo assembly and phasing of dikaryotic genomes from two isolates of Puccinia coronata f. sp. avenae, the causal agent of oat crown rust.</title>
        <authorList>
            <person name="Miller M.E."/>
            <person name="Zhang Y."/>
            <person name="Omidvar V."/>
            <person name="Sperschneider J."/>
            <person name="Schwessinger B."/>
            <person name="Raley C."/>
            <person name="Palmer J.M."/>
            <person name="Garnica D."/>
            <person name="Upadhyaya N."/>
            <person name="Rathjen J."/>
            <person name="Taylor J.M."/>
            <person name="Park R.F."/>
            <person name="Dodds P.N."/>
            <person name="Hirsch C.D."/>
            <person name="Kianian S.F."/>
            <person name="Figueroa M."/>
        </authorList>
    </citation>
    <scope>NUCLEOTIDE SEQUENCE [LARGE SCALE GENOMIC DNA]</scope>
    <source>
        <strain evidence="2">12NC29</strain>
    </source>
</reference>
<comment type="caution">
    <text evidence="2">The sequence shown here is derived from an EMBL/GenBank/DDBJ whole genome shotgun (WGS) entry which is preliminary data.</text>
</comment>
<keyword evidence="3" id="KW-1185">Reference proteome</keyword>
<gene>
    <name evidence="2" type="ORF">PCANC_21537</name>
</gene>
<proteinExistence type="predicted"/>
<feature type="region of interest" description="Disordered" evidence="1">
    <location>
        <begin position="1"/>
        <end position="27"/>
    </location>
</feature>
<feature type="region of interest" description="Disordered" evidence="1">
    <location>
        <begin position="1085"/>
        <end position="1118"/>
    </location>
</feature>
<dbReference type="PANTHER" id="PTHR31912:SF34">
    <property type="entry name" value="NOTOCHORD-RELATED PROTEIN"/>
    <property type="match status" value="1"/>
</dbReference>
<dbReference type="OrthoDB" id="2506088at2759"/>
<evidence type="ECO:0000313" key="2">
    <source>
        <dbReference type="EMBL" id="PLW09906.1"/>
    </source>
</evidence>
<evidence type="ECO:0000256" key="1">
    <source>
        <dbReference type="SAM" id="MobiDB-lite"/>
    </source>
</evidence>
<dbReference type="PANTHER" id="PTHR31912">
    <property type="entry name" value="IP13529P"/>
    <property type="match status" value="1"/>
</dbReference>
<accession>A0A2N5S9J6</accession>
<organism evidence="2 3">
    <name type="scientific">Puccinia coronata f. sp. avenae</name>
    <dbReference type="NCBI Taxonomy" id="200324"/>
    <lineage>
        <taxon>Eukaryota</taxon>
        <taxon>Fungi</taxon>
        <taxon>Dikarya</taxon>
        <taxon>Basidiomycota</taxon>
        <taxon>Pucciniomycotina</taxon>
        <taxon>Pucciniomycetes</taxon>
        <taxon>Pucciniales</taxon>
        <taxon>Pucciniaceae</taxon>
        <taxon>Puccinia</taxon>
    </lineage>
</organism>